<reference evidence="7" key="2">
    <citation type="journal article" date="2021" name="PeerJ">
        <title>Extensive microbial diversity within the chicken gut microbiome revealed by metagenomics and culture.</title>
        <authorList>
            <person name="Gilroy R."/>
            <person name="Ravi A."/>
            <person name="Getino M."/>
            <person name="Pursley I."/>
            <person name="Horton D.L."/>
            <person name="Alikhan N.F."/>
            <person name="Baker D."/>
            <person name="Gharbi K."/>
            <person name="Hall N."/>
            <person name="Watson M."/>
            <person name="Adriaenssens E.M."/>
            <person name="Foster-Nyarko E."/>
            <person name="Jarju S."/>
            <person name="Secka A."/>
            <person name="Antonio M."/>
            <person name="Oren A."/>
            <person name="Chaudhuri R.R."/>
            <person name="La Ragione R."/>
            <person name="Hildebrand F."/>
            <person name="Pallen M.J."/>
        </authorList>
    </citation>
    <scope>NUCLEOTIDE SEQUENCE</scope>
    <source>
        <strain evidence="7">CHK136-897</strain>
    </source>
</reference>
<keyword evidence="4" id="KW-0963">Cytoplasm</keyword>
<dbReference type="SMART" id="SM00316">
    <property type="entry name" value="S1"/>
    <property type="match status" value="1"/>
</dbReference>
<sequence>MAKDDVIVFSGTVEDKLPNTMFRVKLENGHEILATVCGKMRKARIWVNVGEKVRVEMTPYDLDKGRITFVERSRSQSDAVSSGNN</sequence>
<dbReference type="HAMAP" id="MF_00075">
    <property type="entry name" value="IF_1"/>
    <property type="match status" value="1"/>
</dbReference>
<dbReference type="InterPro" id="IPR004368">
    <property type="entry name" value="TIF_IF1"/>
</dbReference>
<comment type="function">
    <text evidence="4">One of the essential components for the initiation of protein synthesis. Stabilizes the binding of IF-2 and IF-3 on the 30S subunit to which N-formylmethionyl-tRNA(fMet) subsequently binds. Helps modulate mRNA selection, yielding the 30S pre-initiation complex (PIC). Upon addition of the 50S ribosomal subunit IF-1, IF-2 and IF-3 are released leaving the mature 70S translation initiation complex.</text>
</comment>
<reference evidence="7" key="1">
    <citation type="submission" date="2020-10" db="EMBL/GenBank/DDBJ databases">
        <authorList>
            <person name="Gilroy R."/>
        </authorList>
    </citation>
    <scope>NUCLEOTIDE SEQUENCE</scope>
    <source>
        <strain evidence="7">CHK136-897</strain>
    </source>
</reference>
<keyword evidence="2 4" id="KW-0396">Initiation factor</keyword>
<organism evidence="7 8">
    <name type="scientific">Candidatus Enterousia avicola</name>
    <dbReference type="NCBI Taxonomy" id="2840787"/>
    <lineage>
        <taxon>Bacteria</taxon>
        <taxon>Pseudomonadati</taxon>
        <taxon>Pseudomonadota</taxon>
        <taxon>Alphaproteobacteria</taxon>
        <taxon>Candidatus Enterousia</taxon>
    </lineage>
</organism>
<dbReference type="InterPro" id="IPR006196">
    <property type="entry name" value="RNA-binding_domain_S1_IF1"/>
</dbReference>
<dbReference type="GO" id="GO:0005829">
    <property type="term" value="C:cytosol"/>
    <property type="evidence" value="ECO:0007669"/>
    <property type="project" value="TreeGrafter"/>
</dbReference>
<gene>
    <name evidence="4 7" type="primary">infA</name>
    <name evidence="7" type="ORF">IAC63_01535</name>
</gene>
<dbReference type="GO" id="GO:0003743">
    <property type="term" value="F:translation initiation factor activity"/>
    <property type="evidence" value="ECO:0007669"/>
    <property type="project" value="UniProtKB-UniRule"/>
</dbReference>
<dbReference type="EMBL" id="DVNO01000011">
    <property type="protein sequence ID" value="HIU65303.1"/>
    <property type="molecule type" value="Genomic_DNA"/>
</dbReference>
<keyword evidence="4" id="KW-0694">RNA-binding</keyword>
<dbReference type="PROSITE" id="PS50832">
    <property type="entry name" value="S1_IF1_TYPE"/>
    <property type="match status" value="1"/>
</dbReference>
<evidence type="ECO:0000313" key="8">
    <source>
        <dbReference type="Proteomes" id="UP000824142"/>
    </source>
</evidence>
<dbReference type="CDD" id="cd04451">
    <property type="entry name" value="S1_IF1"/>
    <property type="match status" value="1"/>
</dbReference>
<comment type="similarity">
    <text evidence="1 4">Belongs to the IF-1 family.</text>
</comment>
<dbReference type="Gene3D" id="2.40.50.140">
    <property type="entry name" value="Nucleic acid-binding proteins"/>
    <property type="match status" value="1"/>
</dbReference>
<dbReference type="Pfam" id="PF01176">
    <property type="entry name" value="eIF-1a"/>
    <property type="match status" value="1"/>
</dbReference>
<dbReference type="PANTHER" id="PTHR33370">
    <property type="entry name" value="TRANSLATION INITIATION FACTOR IF-1, CHLOROPLASTIC"/>
    <property type="match status" value="1"/>
</dbReference>
<dbReference type="InterPro" id="IPR003029">
    <property type="entry name" value="S1_domain"/>
</dbReference>
<dbReference type="PANTHER" id="PTHR33370:SF1">
    <property type="entry name" value="TRANSLATION INITIATION FACTOR IF-1, CHLOROPLASTIC"/>
    <property type="match status" value="1"/>
</dbReference>
<evidence type="ECO:0000256" key="3">
    <source>
        <dbReference type="ARBA" id="ARBA00022917"/>
    </source>
</evidence>
<dbReference type="FunFam" id="2.40.50.140:FF:000002">
    <property type="entry name" value="Translation initiation factor IF-1"/>
    <property type="match status" value="1"/>
</dbReference>
<dbReference type="InterPro" id="IPR012340">
    <property type="entry name" value="NA-bd_OB-fold"/>
</dbReference>
<dbReference type="GO" id="GO:0019843">
    <property type="term" value="F:rRNA binding"/>
    <property type="evidence" value="ECO:0007669"/>
    <property type="project" value="UniProtKB-UniRule"/>
</dbReference>
<evidence type="ECO:0000256" key="4">
    <source>
        <dbReference type="HAMAP-Rule" id="MF_00075"/>
    </source>
</evidence>
<feature type="domain" description="S1-like" evidence="6">
    <location>
        <begin position="1"/>
        <end position="72"/>
    </location>
</feature>
<keyword evidence="4" id="KW-0699">rRNA-binding</keyword>
<dbReference type="GO" id="GO:0043022">
    <property type="term" value="F:ribosome binding"/>
    <property type="evidence" value="ECO:0007669"/>
    <property type="project" value="UniProtKB-UniRule"/>
</dbReference>
<comment type="subunit">
    <text evidence="4">Component of the 30S ribosomal translation pre-initiation complex which assembles on the 30S ribosome in the order IF-2 and IF-3, IF-1 and N-formylmethionyl-tRNA(fMet); mRNA recruitment can occur at any time during PIC assembly.</text>
</comment>
<evidence type="ECO:0000256" key="1">
    <source>
        <dbReference type="ARBA" id="ARBA00010939"/>
    </source>
</evidence>
<evidence type="ECO:0000313" key="7">
    <source>
        <dbReference type="EMBL" id="HIU65303.1"/>
    </source>
</evidence>
<evidence type="ECO:0000259" key="6">
    <source>
        <dbReference type="PROSITE" id="PS50832"/>
    </source>
</evidence>
<evidence type="ECO:0000256" key="5">
    <source>
        <dbReference type="NCBIfam" id="TIGR00008"/>
    </source>
</evidence>
<comment type="caution">
    <text evidence="7">The sequence shown here is derived from an EMBL/GenBank/DDBJ whole genome shotgun (WGS) entry which is preliminary data.</text>
</comment>
<keyword evidence="3 4" id="KW-0648">Protein biosynthesis</keyword>
<dbReference type="SUPFAM" id="SSF50249">
    <property type="entry name" value="Nucleic acid-binding proteins"/>
    <property type="match status" value="1"/>
</dbReference>
<comment type="subcellular location">
    <subcellularLocation>
        <location evidence="4">Cytoplasm</location>
    </subcellularLocation>
</comment>
<dbReference type="NCBIfam" id="TIGR00008">
    <property type="entry name" value="infA"/>
    <property type="match status" value="1"/>
</dbReference>
<accession>A0A9D1SMQ4</accession>
<dbReference type="AlphaFoldDB" id="A0A9D1SMQ4"/>
<proteinExistence type="inferred from homology"/>
<evidence type="ECO:0000256" key="2">
    <source>
        <dbReference type="ARBA" id="ARBA00022540"/>
    </source>
</evidence>
<protein>
    <recommendedName>
        <fullName evidence="4 5">Translation initiation factor IF-1</fullName>
    </recommendedName>
</protein>
<dbReference type="Proteomes" id="UP000824142">
    <property type="component" value="Unassembled WGS sequence"/>
</dbReference>
<name>A0A9D1SMQ4_9PROT</name>